<dbReference type="PANTHER" id="PTHR20913">
    <property type="entry name" value="TBC1 DOMAIN FAMILY MEMBER 20/GTPASE"/>
    <property type="match status" value="1"/>
</dbReference>
<dbReference type="InterPro" id="IPR045913">
    <property type="entry name" value="TBC20/Gyp8-like"/>
</dbReference>
<keyword evidence="4" id="KW-1185">Reference proteome</keyword>
<dbReference type="Gene3D" id="1.10.472.80">
    <property type="entry name" value="Ypt/Rab-GAP domain of gyp1p, domain 3"/>
    <property type="match status" value="1"/>
</dbReference>
<dbReference type="STRING" id="2880.D7FMY4"/>
<evidence type="ECO:0000313" key="3">
    <source>
        <dbReference type="EMBL" id="CBJ30048.1"/>
    </source>
</evidence>
<feature type="domain" description="Rab-GAP TBC" evidence="2">
    <location>
        <begin position="1"/>
        <end position="58"/>
    </location>
</feature>
<name>D7FMY4_ECTSI</name>
<gene>
    <name evidence="3" type="ORF">Esi_0172_0027</name>
</gene>
<organism evidence="3 4">
    <name type="scientific">Ectocarpus siliculosus</name>
    <name type="common">Brown alga</name>
    <name type="synonym">Conferva siliculosa</name>
    <dbReference type="NCBI Taxonomy" id="2880"/>
    <lineage>
        <taxon>Eukaryota</taxon>
        <taxon>Sar</taxon>
        <taxon>Stramenopiles</taxon>
        <taxon>Ochrophyta</taxon>
        <taxon>PX clade</taxon>
        <taxon>Phaeophyceae</taxon>
        <taxon>Ectocarpales</taxon>
        <taxon>Ectocarpaceae</taxon>
        <taxon>Ectocarpus</taxon>
    </lineage>
</organism>
<keyword evidence="1" id="KW-0343">GTPase activation</keyword>
<dbReference type="InterPro" id="IPR000195">
    <property type="entry name" value="Rab-GAP-TBC_dom"/>
</dbReference>
<dbReference type="OrthoDB" id="206700at2759"/>
<evidence type="ECO:0000259" key="2">
    <source>
        <dbReference type="PROSITE" id="PS50086"/>
    </source>
</evidence>
<dbReference type="AlphaFoldDB" id="D7FMY4"/>
<dbReference type="Pfam" id="PF00566">
    <property type="entry name" value="RabGAP-TBC"/>
    <property type="match status" value="1"/>
</dbReference>
<dbReference type="Proteomes" id="UP000002630">
    <property type="component" value="Linkage Group LG05"/>
</dbReference>
<proteinExistence type="predicted"/>
<dbReference type="PANTHER" id="PTHR20913:SF7">
    <property type="entry name" value="RE60063P"/>
    <property type="match status" value="1"/>
</dbReference>
<dbReference type="InParanoid" id="D7FMY4"/>
<accession>D7FMY4</accession>
<dbReference type="EMBL" id="FN649730">
    <property type="protein sequence ID" value="CBJ30048.1"/>
    <property type="molecule type" value="Genomic_DNA"/>
</dbReference>
<dbReference type="GO" id="GO:0005096">
    <property type="term" value="F:GTPase activator activity"/>
    <property type="evidence" value="ECO:0007669"/>
    <property type="project" value="UniProtKB-KW"/>
</dbReference>
<reference evidence="3 4" key="1">
    <citation type="journal article" date="2010" name="Nature">
        <title>The Ectocarpus genome and the independent evolution of multicellularity in brown algae.</title>
        <authorList>
            <person name="Cock J.M."/>
            <person name="Sterck L."/>
            <person name="Rouze P."/>
            <person name="Scornet D."/>
            <person name="Allen A.E."/>
            <person name="Amoutzias G."/>
            <person name="Anthouard V."/>
            <person name="Artiguenave F."/>
            <person name="Aury J.M."/>
            <person name="Badger J.H."/>
            <person name="Beszteri B."/>
            <person name="Billiau K."/>
            <person name="Bonnet E."/>
            <person name="Bothwell J.H."/>
            <person name="Bowler C."/>
            <person name="Boyen C."/>
            <person name="Brownlee C."/>
            <person name="Carrano C.J."/>
            <person name="Charrier B."/>
            <person name="Cho G.Y."/>
            <person name="Coelho S.M."/>
            <person name="Collen J."/>
            <person name="Corre E."/>
            <person name="Da Silva C."/>
            <person name="Delage L."/>
            <person name="Delaroque N."/>
            <person name="Dittami S.M."/>
            <person name="Doulbeau S."/>
            <person name="Elias M."/>
            <person name="Farnham G."/>
            <person name="Gachon C.M."/>
            <person name="Gschloessl B."/>
            <person name="Heesch S."/>
            <person name="Jabbari K."/>
            <person name="Jubin C."/>
            <person name="Kawai H."/>
            <person name="Kimura K."/>
            <person name="Kloareg B."/>
            <person name="Kupper F.C."/>
            <person name="Lang D."/>
            <person name="Le Bail A."/>
            <person name="Leblanc C."/>
            <person name="Lerouge P."/>
            <person name="Lohr M."/>
            <person name="Lopez P.J."/>
            <person name="Martens C."/>
            <person name="Maumus F."/>
            <person name="Michel G."/>
            <person name="Miranda-Saavedra D."/>
            <person name="Morales J."/>
            <person name="Moreau H."/>
            <person name="Motomura T."/>
            <person name="Nagasato C."/>
            <person name="Napoli C.A."/>
            <person name="Nelson D.R."/>
            <person name="Nyvall-Collen P."/>
            <person name="Peters A.F."/>
            <person name="Pommier C."/>
            <person name="Potin P."/>
            <person name="Poulain J."/>
            <person name="Quesneville H."/>
            <person name="Read B."/>
            <person name="Rensing S.A."/>
            <person name="Ritter A."/>
            <person name="Rousvoal S."/>
            <person name="Samanta M."/>
            <person name="Samson G."/>
            <person name="Schroeder D.C."/>
            <person name="Segurens B."/>
            <person name="Strittmatter M."/>
            <person name="Tonon T."/>
            <person name="Tregear J.W."/>
            <person name="Valentin K."/>
            <person name="von Dassow P."/>
            <person name="Yamagishi T."/>
            <person name="Van de Peer Y."/>
            <person name="Wincker P."/>
        </authorList>
    </citation>
    <scope>NUCLEOTIDE SEQUENCE [LARGE SCALE GENOMIC DNA]</scope>
    <source>
        <strain evidence="4">Ec32 / CCAP1310/4</strain>
    </source>
</reference>
<dbReference type="InterPro" id="IPR035969">
    <property type="entry name" value="Rab-GAP_TBC_sf"/>
</dbReference>
<evidence type="ECO:0000256" key="1">
    <source>
        <dbReference type="ARBA" id="ARBA00022468"/>
    </source>
</evidence>
<dbReference type="eggNOG" id="KOG2595">
    <property type="taxonomic scope" value="Eukaryota"/>
</dbReference>
<sequence>MHLLPVITLRFDKELSTFVSSSKVEPYYCMSWVLTWFSHDLQDQKSVSRLYDVLLGAHPTLVLYICAAVVITAREEVLACDCEFSAVHNTLSHAAKGVKDWEAVLQKAKGMFLKCPPRELVTHAPAYIKETLDAGGVTALEFPPPWFTGTTLPDWILLEQSREKEGKKRIGKAAKHWRRAAKLAGAENPDEMLSAYSKACHPGAGSASLARKILSALRIRPNWKKVSPSPAAVLSTAVLLGAMSYSYHLSSKQQHSGFFP</sequence>
<dbReference type="PROSITE" id="PS50086">
    <property type="entry name" value="TBC_RABGAP"/>
    <property type="match status" value="1"/>
</dbReference>
<dbReference type="GO" id="GO:0005789">
    <property type="term" value="C:endoplasmic reticulum membrane"/>
    <property type="evidence" value="ECO:0007669"/>
    <property type="project" value="TreeGrafter"/>
</dbReference>
<protein>
    <recommendedName>
        <fullName evidence="2">Rab-GAP TBC domain-containing protein</fullName>
    </recommendedName>
</protein>
<dbReference type="EMBL" id="FN648230">
    <property type="protein sequence ID" value="CBJ30048.1"/>
    <property type="molecule type" value="Genomic_DNA"/>
</dbReference>
<dbReference type="SUPFAM" id="SSF47923">
    <property type="entry name" value="Ypt/Rab-GAP domain of gyp1p"/>
    <property type="match status" value="1"/>
</dbReference>
<dbReference type="GO" id="GO:0006888">
    <property type="term" value="P:endoplasmic reticulum to Golgi vesicle-mediated transport"/>
    <property type="evidence" value="ECO:0007669"/>
    <property type="project" value="TreeGrafter"/>
</dbReference>
<evidence type="ECO:0000313" key="4">
    <source>
        <dbReference type="Proteomes" id="UP000002630"/>
    </source>
</evidence>